<proteinExistence type="predicted"/>
<evidence type="ECO:0000313" key="2">
    <source>
        <dbReference type="EMBL" id="PWK49248.1"/>
    </source>
</evidence>
<dbReference type="EMBL" id="QGGU01000008">
    <property type="protein sequence ID" value="PWK49248.1"/>
    <property type="molecule type" value="Genomic_DNA"/>
</dbReference>
<dbReference type="PANTHER" id="PTHR39586">
    <property type="entry name" value="CYTOPLASMIC PROTEIN-RELATED"/>
    <property type="match status" value="1"/>
</dbReference>
<dbReference type="SUPFAM" id="SSF158452">
    <property type="entry name" value="YqcC-like"/>
    <property type="match status" value="1"/>
</dbReference>
<comment type="caution">
    <text evidence="2">The sequence shown here is derived from an EMBL/GenBank/DDBJ whole genome shotgun (WGS) entry which is preliminary data.</text>
</comment>
<reference evidence="2 3" key="1">
    <citation type="submission" date="2018-05" db="EMBL/GenBank/DDBJ databases">
        <title>Genomic Encyclopedia of Type Strains, Phase IV (KMG-IV): sequencing the most valuable type-strain genomes for metagenomic binning, comparative biology and taxonomic classification.</title>
        <authorList>
            <person name="Goeker M."/>
        </authorList>
    </citation>
    <scope>NUCLEOTIDE SEQUENCE [LARGE SCALE GENOMIC DNA]</scope>
    <source>
        <strain evidence="2 3">DSM 25350</strain>
    </source>
</reference>
<dbReference type="GO" id="GO:0044010">
    <property type="term" value="P:single-species biofilm formation"/>
    <property type="evidence" value="ECO:0007669"/>
    <property type="project" value="TreeGrafter"/>
</dbReference>
<dbReference type="Proteomes" id="UP000245790">
    <property type="component" value="Unassembled WGS sequence"/>
</dbReference>
<dbReference type="InterPro" id="IPR023376">
    <property type="entry name" value="YqcC-like_dom"/>
</dbReference>
<feature type="domain" description="YqcC-like" evidence="1">
    <location>
        <begin position="10"/>
        <end position="104"/>
    </location>
</feature>
<keyword evidence="3" id="KW-1185">Reference proteome</keyword>
<dbReference type="OrthoDB" id="8794567at2"/>
<organism evidence="2 3">
    <name type="scientific">Pleionea mediterranea</name>
    <dbReference type="NCBI Taxonomy" id="523701"/>
    <lineage>
        <taxon>Bacteria</taxon>
        <taxon>Pseudomonadati</taxon>
        <taxon>Pseudomonadota</taxon>
        <taxon>Gammaproteobacteria</taxon>
        <taxon>Oceanospirillales</taxon>
        <taxon>Pleioneaceae</taxon>
        <taxon>Pleionea</taxon>
    </lineage>
</organism>
<gene>
    <name evidence="2" type="ORF">C8D97_108158</name>
</gene>
<sequence length="112" mass="13138">MSQIHQELMSFIDELSSTMRQLNLWAEQPPEEYCFESTAPFCADTMAFEQWLQFVFIPRLQMLAEQQGTLPAPANILPMAEQVFKMDYQTKKPLLLLMAYFDRLSKRLVNVK</sequence>
<dbReference type="InterPro" id="IPR036814">
    <property type="entry name" value="YqcC-like_sf"/>
</dbReference>
<dbReference type="RefSeq" id="WP_109764045.1">
    <property type="nucleotide sequence ID" value="NZ_QGGU01000008.1"/>
</dbReference>
<dbReference type="PANTHER" id="PTHR39586:SF1">
    <property type="entry name" value="CYTOPLASMIC PROTEIN"/>
    <property type="match status" value="1"/>
</dbReference>
<dbReference type="Pfam" id="PF04287">
    <property type="entry name" value="DUF446"/>
    <property type="match status" value="1"/>
</dbReference>
<name>A0A316FK13_9GAMM</name>
<dbReference type="InterPro" id="IPR007384">
    <property type="entry name" value="UCP006257"/>
</dbReference>
<dbReference type="AlphaFoldDB" id="A0A316FK13"/>
<evidence type="ECO:0000259" key="1">
    <source>
        <dbReference type="Pfam" id="PF04287"/>
    </source>
</evidence>
<dbReference type="Gene3D" id="1.20.1440.40">
    <property type="entry name" value="YqcC-like"/>
    <property type="match status" value="1"/>
</dbReference>
<accession>A0A316FK13</accession>
<evidence type="ECO:0000313" key="3">
    <source>
        <dbReference type="Proteomes" id="UP000245790"/>
    </source>
</evidence>
<protein>
    <submittedName>
        <fullName evidence="2">Uncharacterized protein YqcC (DUF446 family)</fullName>
    </submittedName>
</protein>